<dbReference type="KEGG" id="mlr:MELLADRAFT_65849"/>
<protein>
    <recommendedName>
        <fullName evidence="4">BTB domain-containing protein</fullName>
    </recommendedName>
</protein>
<dbReference type="OrthoDB" id="2501718at2759"/>
<organism evidence="3">
    <name type="scientific">Melampsora larici-populina (strain 98AG31 / pathotype 3-4-7)</name>
    <name type="common">Poplar leaf rust fungus</name>
    <dbReference type="NCBI Taxonomy" id="747676"/>
    <lineage>
        <taxon>Eukaryota</taxon>
        <taxon>Fungi</taxon>
        <taxon>Dikarya</taxon>
        <taxon>Basidiomycota</taxon>
        <taxon>Pucciniomycotina</taxon>
        <taxon>Pucciniomycetes</taxon>
        <taxon>Pucciniales</taxon>
        <taxon>Melampsoraceae</taxon>
        <taxon>Melampsora</taxon>
    </lineage>
</organism>
<dbReference type="AlphaFoldDB" id="F4RWX6"/>
<dbReference type="GeneID" id="18930512"/>
<dbReference type="VEuPathDB" id="FungiDB:MELLADRAFT_65849"/>
<dbReference type="InParanoid" id="F4RWX6"/>
<name>F4RWX6_MELLP</name>
<reference evidence="3" key="1">
    <citation type="journal article" date="2011" name="Proc. Natl. Acad. Sci. U.S.A.">
        <title>Obligate biotrophy features unraveled by the genomic analysis of rust fungi.</title>
        <authorList>
            <person name="Duplessis S."/>
            <person name="Cuomo C.A."/>
            <person name="Lin Y.-C."/>
            <person name="Aerts A."/>
            <person name="Tisserant E."/>
            <person name="Veneault-Fourrey C."/>
            <person name="Joly D.L."/>
            <person name="Hacquard S."/>
            <person name="Amselem J."/>
            <person name="Cantarel B.L."/>
            <person name="Chiu R."/>
            <person name="Coutinho P.M."/>
            <person name="Feau N."/>
            <person name="Field M."/>
            <person name="Frey P."/>
            <person name="Gelhaye E."/>
            <person name="Goldberg J."/>
            <person name="Grabherr M.G."/>
            <person name="Kodira C.D."/>
            <person name="Kohler A."/>
            <person name="Kuees U."/>
            <person name="Lindquist E.A."/>
            <person name="Lucas S.M."/>
            <person name="Mago R."/>
            <person name="Mauceli E."/>
            <person name="Morin E."/>
            <person name="Murat C."/>
            <person name="Pangilinan J.L."/>
            <person name="Park R."/>
            <person name="Pearson M."/>
            <person name="Quesneville H."/>
            <person name="Rouhier N."/>
            <person name="Sakthikumar S."/>
            <person name="Salamov A.A."/>
            <person name="Schmutz J."/>
            <person name="Selles B."/>
            <person name="Shapiro H."/>
            <person name="Tanguay P."/>
            <person name="Tuskan G.A."/>
            <person name="Henrissat B."/>
            <person name="Van de Peer Y."/>
            <person name="Rouze P."/>
            <person name="Ellis J.G."/>
            <person name="Dodds P.N."/>
            <person name="Schein J.E."/>
            <person name="Zhong S."/>
            <person name="Hamelin R.C."/>
            <person name="Grigoriev I.V."/>
            <person name="Szabo L.J."/>
            <person name="Martin F."/>
        </authorList>
    </citation>
    <scope>NUCLEOTIDE SEQUENCE [LARGE SCALE GENOMIC DNA]</scope>
    <source>
        <strain evidence="3">98AG31 / pathotype 3-4-7</strain>
    </source>
</reference>
<dbReference type="STRING" id="747676.F4RWX6"/>
<feature type="region of interest" description="Disordered" evidence="1">
    <location>
        <begin position="1"/>
        <end position="42"/>
    </location>
</feature>
<dbReference type="EMBL" id="GL883126">
    <property type="protein sequence ID" value="EGG03147.1"/>
    <property type="molecule type" value="Genomic_DNA"/>
</dbReference>
<dbReference type="Proteomes" id="UP000001072">
    <property type="component" value="Unassembled WGS sequence"/>
</dbReference>
<gene>
    <name evidence="2" type="ORF">MELLADRAFT_65849</name>
</gene>
<evidence type="ECO:0000313" key="3">
    <source>
        <dbReference type="Proteomes" id="UP000001072"/>
    </source>
</evidence>
<proteinExistence type="predicted"/>
<dbReference type="HOGENOM" id="CLU_844890_0_0_1"/>
<dbReference type="RefSeq" id="XP_007413607.1">
    <property type="nucleotide sequence ID" value="XM_007413545.1"/>
</dbReference>
<evidence type="ECO:0000256" key="1">
    <source>
        <dbReference type="SAM" id="MobiDB-lite"/>
    </source>
</evidence>
<evidence type="ECO:0008006" key="4">
    <source>
        <dbReference type="Google" id="ProtNLM"/>
    </source>
</evidence>
<sequence length="319" mass="36209">MLVVQHSQMPSSLTAAIPSTSNSLPEATPLSDSHLSQTPTTVPSTDSYYFHPRYQSHTPGADFVLASSDQPQCWFAIDSQRLFGTAWSDFEKAHRRGRESHQALPVIHLNESRAVLENILLTMDPEAMPDFGQTDFETIVSTLEIAANKFNLSGVEKLCLFALSLHVESYPIEIFTLALHYSADWLAKRASPHTLKFDLQDAKCQDVLSQESLASLLELHTHRIVEAKKIICSLTPFVKQTCQDCHTDELEKLWIRKSEEMIQKINRPDQNLTQLFNRIILRPAFYEVTCPSCLDRLLEIGGEIEHRWKAVRSYNLSVE</sequence>
<accession>F4RWX6</accession>
<evidence type="ECO:0000313" key="2">
    <source>
        <dbReference type="EMBL" id="EGG03147.1"/>
    </source>
</evidence>
<keyword evidence="3" id="KW-1185">Reference proteome</keyword>